<dbReference type="Proteomes" id="UP000070133">
    <property type="component" value="Unassembled WGS sequence"/>
</dbReference>
<sequence>MTRAILKIQQHRTLLTTPLKNSLFTPSQTRIMATKAPPIIATRTVQCLCKSIKIEVTGQDKGSVLCHCNNCKQSSGSSFMHNHRFTKSELKVLEGEKVLKVYKDSNTKSGNTLSRHFCGNCGSPLYLSNSAIKGFVVLHCGNLEGTKTQPIMELFPEDKLSWIGNVLEEKARL</sequence>
<evidence type="ECO:0000313" key="6">
    <source>
        <dbReference type="EMBL" id="KXT06349.1"/>
    </source>
</evidence>
<reference evidence="6 7" key="1">
    <citation type="submission" date="2015-07" db="EMBL/GenBank/DDBJ databases">
        <title>Comparative genomics of the Sigatoka disease complex on banana suggests a link between parallel evolutionary changes in Pseudocercospora fijiensis and Pseudocercospora eumusae and increased virulence on the banana host.</title>
        <authorList>
            <person name="Chang T.-C."/>
            <person name="Salvucci A."/>
            <person name="Crous P.W."/>
            <person name="Stergiopoulos I."/>
        </authorList>
    </citation>
    <scope>NUCLEOTIDE SEQUENCE [LARGE SCALE GENOMIC DNA]</scope>
    <source>
        <strain evidence="6 7">CBS 114824</strain>
    </source>
</reference>
<name>A0A139HVB3_9PEZI</name>
<dbReference type="InterPro" id="IPR011057">
    <property type="entry name" value="Mss4-like_sf"/>
</dbReference>
<organism evidence="6 7">
    <name type="scientific">Pseudocercospora eumusae</name>
    <dbReference type="NCBI Taxonomy" id="321146"/>
    <lineage>
        <taxon>Eukaryota</taxon>
        <taxon>Fungi</taxon>
        <taxon>Dikarya</taxon>
        <taxon>Ascomycota</taxon>
        <taxon>Pezizomycotina</taxon>
        <taxon>Dothideomycetes</taxon>
        <taxon>Dothideomycetidae</taxon>
        <taxon>Mycosphaerellales</taxon>
        <taxon>Mycosphaerellaceae</taxon>
        <taxon>Pseudocercospora</taxon>
    </lineage>
</organism>
<dbReference type="PROSITE" id="PS51891">
    <property type="entry name" value="CENP_V_GFA"/>
    <property type="match status" value="1"/>
</dbReference>
<evidence type="ECO:0000256" key="2">
    <source>
        <dbReference type="ARBA" id="ARBA00022723"/>
    </source>
</evidence>
<dbReference type="GO" id="GO:0046872">
    <property type="term" value="F:metal ion binding"/>
    <property type="evidence" value="ECO:0007669"/>
    <property type="project" value="UniProtKB-KW"/>
</dbReference>
<proteinExistence type="inferred from homology"/>
<comment type="caution">
    <text evidence="6">The sequence shown here is derived from an EMBL/GenBank/DDBJ whole genome shotgun (WGS) entry which is preliminary data.</text>
</comment>
<evidence type="ECO:0000256" key="4">
    <source>
        <dbReference type="ARBA" id="ARBA00023239"/>
    </source>
</evidence>
<dbReference type="SUPFAM" id="SSF51316">
    <property type="entry name" value="Mss4-like"/>
    <property type="match status" value="1"/>
</dbReference>
<dbReference type="Gene3D" id="3.90.1590.10">
    <property type="entry name" value="glutathione-dependent formaldehyde- activating enzyme (gfa)"/>
    <property type="match status" value="1"/>
</dbReference>
<dbReference type="AlphaFoldDB" id="A0A139HVB3"/>
<evidence type="ECO:0000256" key="1">
    <source>
        <dbReference type="ARBA" id="ARBA00005495"/>
    </source>
</evidence>
<evidence type="ECO:0000313" key="7">
    <source>
        <dbReference type="Proteomes" id="UP000070133"/>
    </source>
</evidence>
<dbReference type="EMBL" id="LFZN01000007">
    <property type="protein sequence ID" value="KXT06348.1"/>
    <property type="molecule type" value="Genomic_DNA"/>
</dbReference>
<dbReference type="STRING" id="321146.A0A139HVB3"/>
<dbReference type="GO" id="GO:0016846">
    <property type="term" value="F:carbon-sulfur lyase activity"/>
    <property type="evidence" value="ECO:0007669"/>
    <property type="project" value="InterPro"/>
</dbReference>
<dbReference type="EMBL" id="LFZN01000007">
    <property type="protein sequence ID" value="KXT06349.1"/>
    <property type="molecule type" value="Genomic_DNA"/>
</dbReference>
<protein>
    <recommendedName>
        <fullName evidence="5">CENP-V/GFA domain-containing protein</fullName>
    </recommendedName>
</protein>
<dbReference type="InterPro" id="IPR006913">
    <property type="entry name" value="CENP-V/GFA"/>
</dbReference>
<dbReference type="PANTHER" id="PTHR33337:SF40">
    <property type="entry name" value="CENP-V_GFA DOMAIN-CONTAINING PROTEIN-RELATED"/>
    <property type="match status" value="1"/>
</dbReference>
<keyword evidence="2" id="KW-0479">Metal-binding</keyword>
<evidence type="ECO:0000256" key="3">
    <source>
        <dbReference type="ARBA" id="ARBA00022833"/>
    </source>
</evidence>
<gene>
    <name evidence="6" type="ORF">AC578_9127</name>
</gene>
<evidence type="ECO:0000259" key="5">
    <source>
        <dbReference type="PROSITE" id="PS51891"/>
    </source>
</evidence>
<dbReference type="Pfam" id="PF04828">
    <property type="entry name" value="GFA"/>
    <property type="match status" value="1"/>
</dbReference>
<dbReference type="PANTHER" id="PTHR33337">
    <property type="entry name" value="GFA DOMAIN-CONTAINING PROTEIN"/>
    <property type="match status" value="1"/>
</dbReference>
<keyword evidence="3" id="KW-0862">Zinc</keyword>
<feature type="domain" description="CENP-V/GFA" evidence="5">
    <location>
        <begin position="43"/>
        <end position="158"/>
    </location>
</feature>
<keyword evidence="4" id="KW-0456">Lyase</keyword>
<keyword evidence="7" id="KW-1185">Reference proteome</keyword>
<accession>A0A139HVB3</accession>
<comment type="similarity">
    <text evidence="1">Belongs to the Gfa family.</text>
</comment>